<feature type="region of interest" description="Disordered" evidence="1">
    <location>
        <begin position="27"/>
        <end position="57"/>
    </location>
</feature>
<dbReference type="RefSeq" id="WP_190049958.1">
    <property type="nucleotide sequence ID" value="NZ_BMWC01000002.1"/>
</dbReference>
<evidence type="ECO:0008006" key="5">
    <source>
        <dbReference type="Google" id="ProtNLM"/>
    </source>
</evidence>
<evidence type="ECO:0000256" key="2">
    <source>
        <dbReference type="SAM" id="SignalP"/>
    </source>
</evidence>
<feature type="signal peptide" evidence="2">
    <location>
        <begin position="1"/>
        <end position="23"/>
    </location>
</feature>
<comment type="caution">
    <text evidence="3">The sequence shown here is derived from an EMBL/GenBank/DDBJ whole genome shotgun (WGS) entry which is preliminary data.</text>
</comment>
<dbReference type="Proteomes" id="UP000617743">
    <property type="component" value="Unassembled WGS sequence"/>
</dbReference>
<accession>A0ABQ2X1M4</accession>
<feature type="chain" id="PRO_5045402315" description="Lipoprotein" evidence="2">
    <location>
        <begin position="24"/>
        <end position="217"/>
    </location>
</feature>
<feature type="compositionally biased region" description="Low complexity" evidence="1">
    <location>
        <begin position="42"/>
        <end position="55"/>
    </location>
</feature>
<keyword evidence="4" id="KW-1185">Reference proteome</keyword>
<keyword evidence="2" id="KW-0732">Signal</keyword>
<protein>
    <recommendedName>
        <fullName evidence="5">Lipoprotein</fullName>
    </recommendedName>
</protein>
<dbReference type="EMBL" id="BMWC01000002">
    <property type="protein sequence ID" value="GGW91994.1"/>
    <property type="molecule type" value="Genomic_DNA"/>
</dbReference>
<evidence type="ECO:0000313" key="3">
    <source>
        <dbReference type="EMBL" id="GGW91994.1"/>
    </source>
</evidence>
<name>A0ABQ2X1M4_9ACTN</name>
<proteinExistence type="predicted"/>
<evidence type="ECO:0000256" key="1">
    <source>
        <dbReference type="SAM" id="MobiDB-lite"/>
    </source>
</evidence>
<sequence>MARRALTTTAAAFAATAALLLTACGGSGDDGSSDDIKGAGTGASSPSASPSAVAGRPDVSLPSDLKVEFDLAKPSDTRHAAALDSAESYILALNHGITAQDPEDPAYRFYSLGSASKYAKSQIQAWVEDGWTATGTDSYYKGRTDDVGSSGGVLVTMCRDQGKFYGKNVKTKKIRYTKESLDDFQEFRLLMKPPQGSQKVWKVLQIEVQGRVEDCRR</sequence>
<dbReference type="PROSITE" id="PS51257">
    <property type="entry name" value="PROKAR_LIPOPROTEIN"/>
    <property type="match status" value="1"/>
</dbReference>
<gene>
    <name evidence="3" type="ORF">GCM10010383_22230</name>
</gene>
<reference evidence="4" key="1">
    <citation type="journal article" date="2019" name="Int. J. Syst. Evol. Microbiol.">
        <title>The Global Catalogue of Microorganisms (GCM) 10K type strain sequencing project: providing services to taxonomists for standard genome sequencing and annotation.</title>
        <authorList>
            <consortium name="The Broad Institute Genomics Platform"/>
            <consortium name="The Broad Institute Genome Sequencing Center for Infectious Disease"/>
            <person name="Wu L."/>
            <person name="Ma J."/>
        </authorList>
    </citation>
    <scope>NUCLEOTIDE SEQUENCE [LARGE SCALE GENOMIC DNA]</scope>
    <source>
        <strain evidence="4">JCM 4866</strain>
    </source>
</reference>
<evidence type="ECO:0000313" key="4">
    <source>
        <dbReference type="Proteomes" id="UP000617743"/>
    </source>
</evidence>
<organism evidence="3 4">
    <name type="scientific">Streptomyces lomondensis</name>
    <dbReference type="NCBI Taxonomy" id="68229"/>
    <lineage>
        <taxon>Bacteria</taxon>
        <taxon>Bacillati</taxon>
        <taxon>Actinomycetota</taxon>
        <taxon>Actinomycetes</taxon>
        <taxon>Kitasatosporales</taxon>
        <taxon>Streptomycetaceae</taxon>
        <taxon>Streptomyces</taxon>
    </lineage>
</organism>